<proteinExistence type="inferred from homology"/>
<gene>
    <name evidence="3" type="ORF">GB928_024105</name>
</gene>
<protein>
    <submittedName>
        <fullName evidence="3">SDR family NAD(P)-dependent oxidoreductase</fullName>
    </submittedName>
</protein>
<dbReference type="Gene3D" id="3.40.50.720">
    <property type="entry name" value="NAD(P)-binding Rossmann-like Domain"/>
    <property type="match status" value="1"/>
</dbReference>
<organism evidence="3 4">
    <name type="scientific">Shinella curvata</name>
    <dbReference type="NCBI Taxonomy" id="1817964"/>
    <lineage>
        <taxon>Bacteria</taxon>
        <taxon>Pseudomonadati</taxon>
        <taxon>Pseudomonadota</taxon>
        <taxon>Alphaproteobacteria</taxon>
        <taxon>Hyphomicrobiales</taxon>
        <taxon>Rhizobiaceae</taxon>
        <taxon>Shinella</taxon>
    </lineage>
</organism>
<dbReference type="InterPro" id="IPR002347">
    <property type="entry name" value="SDR_fam"/>
</dbReference>
<evidence type="ECO:0000256" key="2">
    <source>
        <dbReference type="ARBA" id="ARBA00023002"/>
    </source>
</evidence>
<dbReference type="PANTHER" id="PTHR24320">
    <property type="entry name" value="RETINOL DEHYDROGENASE"/>
    <property type="match status" value="1"/>
</dbReference>
<keyword evidence="4" id="KW-1185">Reference proteome</keyword>
<dbReference type="PRINTS" id="PR00081">
    <property type="entry name" value="GDHRDH"/>
</dbReference>
<dbReference type="SUPFAM" id="SSF51735">
    <property type="entry name" value="NAD(P)-binding Rossmann-fold domains"/>
    <property type="match status" value="1"/>
</dbReference>
<name>A0ABT8XKR2_9HYPH</name>
<keyword evidence="2" id="KW-0560">Oxidoreductase</keyword>
<evidence type="ECO:0000313" key="4">
    <source>
        <dbReference type="Proteomes" id="UP001177080"/>
    </source>
</evidence>
<dbReference type="RefSeq" id="WP_244763869.1">
    <property type="nucleotide sequence ID" value="NZ_JALJCJ010000009.1"/>
</dbReference>
<dbReference type="Pfam" id="PF00106">
    <property type="entry name" value="adh_short"/>
    <property type="match status" value="1"/>
</dbReference>
<dbReference type="EMBL" id="WHSC02000011">
    <property type="protein sequence ID" value="MDO6124283.1"/>
    <property type="molecule type" value="Genomic_DNA"/>
</dbReference>
<evidence type="ECO:0000256" key="1">
    <source>
        <dbReference type="ARBA" id="ARBA00006484"/>
    </source>
</evidence>
<accession>A0ABT8XKR2</accession>
<dbReference type="PANTHER" id="PTHR24320:SF148">
    <property type="entry name" value="NAD(P)-BINDING ROSSMANN-FOLD SUPERFAMILY PROTEIN"/>
    <property type="match status" value="1"/>
</dbReference>
<dbReference type="Proteomes" id="UP001177080">
    <property type="component" value="Unassembled WGS sequence"/>
</dbReference>
<comment type="similarity">
    <text evidence="1">Belongs to the short-chain dehydrogenases/reductases (SDR) family.</text>
</comment>
<dbReference type="InterPro" id="IPR036291">
    <property type="entry name" value="NAD(P)-bd_dom_sf"/>
</dbReference>
<reference evidence="3" key="1">
    <citation type="submission" date="2022-04" db="EMBL/GenBank/DDBJ databases">
        <title>Shinella lacus sp. nov., a novel member of the genus Shinella from water.</title>
        <authorList>
            <person name="Deng Y."/>
        </authorList>
    </citation>
    <scope>NUCLEOTIDE SEQUENCE</scope>
    <source>
        <strain evidence="3">JCM 31239</strain>
    </source>
</reference>
<evidence type="ECO:0000313" key="3">
    <source>
        <dbReference type="EMBL" id="MDO6124283.1"/>
    </source>
</evidence>
<comment type="caution">
    <text evidence="3">The sequence shown here is derived from an EMBL/GenBank/DDBJ whole genome shotgun (WGS) entry which is preliminary data.</text>
</comment>
<sequence>MTSSIPFGFSSTASDVLEGVDLTGQNIIVTGGAAGIGLETSRALAAAGAAVTIAARRPNEAERAVTEMRQAMPAARLFVRRLDLSDLFSVREFTESWDEPLHVLVNNAGVMAIPELQRTSEGREMQFATNYLGHFALALGLRKHLASANGARVVSIASTGNLFAPVFWDDPDFRFIPYDPLLAYGQSKTACILMAVGITNNWAGDGITSNACNPGAIATGLQKHTGGLRTPEHLRKTTEQGASTSVLLAGSPLVEGISGRYFDDCQEAPLVDERGAGPFRGVARYAVDPENAFRLWGMATRIVSSPL</sequence>